<dbReference type="HOGENOM" id="CLU_2399831_0_0_1"/>
<keyword evidence="2" id="KW-1185">Reference proteome</keyword>
<gene>
    <name evidence="1" type="ORF">GALMADRAFT_879228</name>
</gene>
<name>A0A067SI48_GALM3</name>
<dbReference type="EMBL" id="KL142396">
    <property type="protein sequence ID" value="KDR70571.1"/>
    <property type="molecule type" value="Genomic_DNA"/>
</dbReference>
<evidence type="ECO:0000313" key="2">
    <source>
        <dbReference type="Proteomes" id="UP000027222"/>
    </source>
</evidence>
<evidence type="ECO:0000313" key="1">
    <source>
        <dbReference type="EMBL" id="KDR70571.1"/>
    </source>
</evidence>
<organism evidence="1 2">
    <name type="scientific">Galerina marginata (strain CBS 339.88)</name>
    <dbReference type="NCBI Taxonomy" id="685588"/>
    <lineage>
        <taxon>Eukaryota</taxon>
        <taxon>Fungi</taxon>
        <taxon>Dikarya</taxon>
        <taxon>Basidiomycota</taxon>
        <taxon>Agaricomycotina</taxon>
        <taxon>Agaricomycetes</taxon>
        <taxon>Agaricomycetidae</taxon>
        <taxon>Agaricales</taxon>
        <taxon>Agaricineae</taxon>
        <taxon>Strophariaceae</taxon>
        <taxon>Galerina</taxon>
    </lineage>
</organism>
<dbReference type="AlphaFoldDB" id="A0A067SI48"/>
<sequence>MKISHLCRVMKRADAGLLVIFAFSWADPFSVCPGIGFIFDMCGLVWFSQFVYYNKLPREQGTNYSRWYTYRTRAELYNVCLHSTLRRLKETAS</sequence>
<protein>
    <submittedName>
        <fullName evidence="1">Uncharacterized protein</fullName>
    </submittedName>
</protein>
<dbReference type="Proteomes" id="UP000027222">
    <property type="component" value="Unassembled WGS sequence"/>
</dbReference>
<accession>A0A067SI48</accession>
<proteinExistence type="predicted"/>
<reference evidence="2" key="1">
    <citation type="journal article" date="2014" name="Proc. Natl. Acad. Sci. U.S.A.">
        <title>Extensive sampling of basidiomycete genomes demonstrates inadequacy of the white-rot/brown-rot paradigm for wood decay fungi.</title>
        <authorList>
            <person name="Riley R."/>
            <person name="Salamov A.A."/>
            <person name="Brown D.W."/>
            <person name="Nagy L.G."/>
            <person name="Floudas D."/>
            <person name="Held B.W."/>
            <person name="Levasseur A."/>
            <person name="Lombard V."/>
            <person name="Morin E."/>
            <person name="Otillar R."/>
            <person name="Lindquist E.A."/>
            <person name="Sun H."/>
            <person name="LaButti K.M."/>
            <person name="Schmutz J."/>
            <person name="Jabbour D."/>
            <person name="Luo H."/>
            <person name="Baker S.E."/>
            <person name="Pisabarro A.G."/>
            <person name="Walton J.D."/>
            <person name="Blanchette R.A."/>
            <person name="Henrissat B."/>
            <person name="Martin F."/>
            <person name="Cullen D."/>
            <person name="Hibbett D.S."/>
            <person name="Grigoriev I.V."/>
        </authorList>
    </citation>
    <scope>NUCLEOTIDE SEQUENCE [LARGE SCALE GENOMIC DNA]</scope>
    <source>
        <strain evidence="2">CBS 339.88</strain>
    </source>
</reference>